<feature type="compositionally biased region" description="Basic and acidic residues" evidence="2">
    <location>
        <begin position="62"/>
        <end position="76"/>
    </location>
</feature>
<evidence type="ECO:0000256" key="2">
    <source>
        <dbReference type="SAM" id="MobiDB-lite"/>
    </source>
</evidence>
<sequence length="940" mass="109758">MDLLSEESSPILPNVDRRKENTDQQAISSLDAQLQELESRILSSARADESDGAQSDTLSGRNDSERRKREALKRQLTEQKKDAPWIFSELPDQVTTPAFAALEAFQVKKWREILQLMKLMSASCFHGIRLAGDDRALYEGFFRAFPHHLVTKARFMSVVRHIFGIPAVSVIHNRGTSKKTEHGRKSKRDQATDEDNNAGEQEKGKTAAQLALDHHLEKMKYCCERSVDNVPVLNWRTLLISLRMLQEPLLTMREHLIWAFSVFSSSGCLELNDSDAIDAGDLTLIFSYPTRNQAASHLVSDRLRVAIDTLLSVRAPPFSLSSPSCSSAISSSRITYRVFKRLLQLPPLRTLLNHRMTPHTTIIDELSVPVYREFVYRARRREHNKRVLRRLRYFNETKISRLCFHTWARYAWDRKAARSTMTFAYTIATRIKQRGAFKALRRHALASIAALEIQRVFRGMRGRMRAEEAWRTMQAVLVVQGAFRMRAHFARHLRKLRRQTLFAIRIQRVYRGRLGRIKARQILLAHYYREMAALQQEREAFREFVRGEMARRLQRLFRKIVVDKQRVQLIEKEKAKRDIELELLKLSENAAQQAARHRLEVTEKYDKLREEAAYKKKRRHIDELEKQKIVHRRRQREWDAFKDEKVARKEALKLHSKESYDALKTQWDSTIAERIRKRSNLVQQLLQLEEVRGDWEKRHAQLHQRVKERSKQLTAANKSKGAAIPKKEVIERAQHEIAGEETEDERRKAENDWLQAEADYLQKLDAEEEERQLTENAEQRIARQKSALTIQCAFRVFAARKLLRRMLAELYVKEFDIRTQAPTYRNILTGKVTTQKPTGLGSEELEYENRWVIVVDDVLGEHFFYNPHRMKQTWDKPNDCQLCEPCSSSSNTVFAAAWNLQDDTYLCQSCYEKEYAARSEQGNLCADAYVENDGSRPNSE</sequence>
<feature type="coiled-coil region" evidence="1">
    <location>
        <begin position="732"/>
        <end position="784"/>
    </location>
</feature>
<evidence type="ECO:0008006" key="5">
    <source>
        <dbReference type="Google" id="ProtNLM"/>
    </source>
</evidence>
<proteinExistence type="predicted"/>
<dbReference type="EMBL" id="JBIMZQ010000011">
    <property type="protein sequence ID" value="KAL3668355.1"/>
    <property type="molecule type" value="Genomic_DNA"/>
</dbReference>
<keyword evidence="4" id="KW-1185">Reference proteome</keyword>
<dbReference type="PROSITE" id="PS50096">
    <property type="entry name" value="IQ"/>
    <property type="match status" value="3"/>
</dbReference>
<dbReference type="InterPro" id="IPR000048">
    <property type="entry name" value="IQ_motif_EF-hand-BS"/>
</dbReference>
<gene>
    <name evidence="3" type="ORF">V7S43_006445</name>
</gene>
<reference evidence="3 4" key="1">
    <citation type="submission" date="2024-09" db="EMBL/GenBank/DDBJ databases">
        <title>Genome sequencing and assembly of Phytophthora oleae, isolate VK10A, causative agent of rot of olive drupes.</title>
        <authorList>
            <person name="Conti Taguali S."/>
            <person name="Riolo M."/>
            <person name="La Spada F."/>
            <person name="Cacciola S.O."/>
            <person name="Dionisio G."/>
        </authorList>
    </citation>
    <scope>NUCLEOTIDE SEQUENCE [LARGE SCALE GENOMIC DNA]</scope>
    <source>
        <strain evidence="3 4">VK10A</strain>
    </source>
</reference>
<protein>
    <recommendedName>
        <fullName evidence="5">WW domain-containing protein</fullName>
    </recommendedName>
</protein>
<feature type="compositionally biased region" description="Polar residues" evidence="2">
    <location>
        <begin position="52"/>
        <end position="61"/>
    </location>
</feature>
<comment type="caution">
    <text evidence="3">The sequence shown here is derived from an EMBL/GenBank/DDBJ whole genome shotgun (WGS) entry which is preliminary data.</text>
</comment>
<feature type="region of interest" description="Disordered" evidence="2">
    <location>
        <begin position="1"/>
        <end position="24"/>
    </location>
</feature>
<keyword evidence="1" id="KW-0175">Coiled coil</keyword>
<feature type="compositionally biased region" description="Basic residues" evidence="2">
    <location>
        <begin position="175"/>
        <end position="187"/>
    </location>
</feature>
<dbReference type="SMART" id="SM00015">
    <property type="entry name" value="IQ"/>
    <property type="match status" value="3"/>
</dbReference>
<accession>A0ABD3FN69</accession>
<dbReference type="Gene3D" id="2.20.70.10">
    <property type="match status" value="1"/>
</dbReference>
<dbReference type="Proteomes" id="UP001632037">
    <property type="component" value="Unassembled WGS sequence"/>
</dbReference>
<feature type="region of interest" description="Disordered" evidence="2">
    <location>
        <begin position="174"/>
        <end position="206"/>
    </location>
</feature>
<name>A0ABD3FN69_9STRA</name>
<evidence type="ECO:0000256" key="1">
    <source>
        <dbReference type="SAM" id="Coils"/>
    </source>
</evidence>
<dbReference type="AlphaFoldDB" id="A0ABD3FN69"/>
<evidence type="ECO:0000313" key="4">
    <source>
        <dbReference type="Proteomes" id="UP001632037"/>
    </source>
</evidence>
<feature type="region of interest" description="Disordered" evidence="2">
    <location>
        <begin position="41"/>
        <end position="76"/>
    </location>
</feature>
<feature type="coiled-coil region" evidence="1">
    <location>
        <begin position="569"/>
        <end position="634"/>
    </location>
</feature>
<organism evidence="3 4">
    <name type="scientific">Phytophthora oleae</name>
    <dbReference type="NCBI Taxonomy" id="2107226"/>
    <lineage>
        <taxon>Eukaryota</taxon>
        <taxon>Sar</taxon>
        <taxon>Stramenopiles</taxon>
        <taxon>Oomycota</taxon>
        <taxon>Peronosporomycetes</taxon>
        <taxon>Peronosporales</taxon>
        <taxon>Peronosporaceae</taxon>
        <taxon>Phytophthora</taxon>
    </lineage>
</organism>
<evidence type="ECO:0000313" key="3">
    <source>
        <dbReference type="EMBL" id="KAL3668355.1"/>
    </source>
</evidence>